<dbReference type="InterPro" id="IPR045260">
    <property type="entry name" value="Sec12-like"/>
</dbReference>
<protein>
    <recommendedName>
        <fullName evidence="13">WD40-repeat-containing domain protein</fullName>
    </recommendedName>
</protein>
<dbReference type="InterPro" id="IPR015943">
    <property type="entry name" value="WD40/YVTN_repeat-like_dom_sf"/>
</dbReference>
<keyword evidence="2" id="KW-0813">Transport</keyword>
<keyword evidence="6" id="KW-0256">Endoplasmic reticulum</keyword>
<evidence type="ECO:0000256" key="10">
    <source>
        <dbReference type="ARBA" id="ARBA00023136"/>
    </source>
</evidence>
<dbReference type="PANTHER" id="PTHR23284">
    <property type="entry name" value="PROLACTIN REGULATORY ELEMENT BINDING PROTEIN"/>
    <property type="match status" value="1"/>
</dbReference>
<dbReference type="EMBL" id="KZ999965">
    <property type="protein sequence ID" value="RKO84564.1"/>
    <property type="molecule type" value="Genomic_DNA"/>
</dbReference>
<evidence type="ECO:0000256" key="7">
    <source>
        <dbReference type="ARBA" id="ARBA00022892"/>
    </source>
</evidence>
<dbReference type="GO" id="GO:0005085">
    <property type="term" value="F:guanyl-nucleotide exchange factor activity"/>
    <property type="evidence" value="ECO:0007669"/>
    <property type="project" value="InterPro"/>
</dbReference>
<evidence type="ECO:0000313" key="12">
    <source>
        <dbReference type="Proteomes" id="UP000269721"/>
    </source>
</evidence>
<keyword evidence="9" id="KW-1133">Transmembrane helix</keyword>
<evidence type="ECO:0008006" key="13">
    <source>
        <dbReference type="Google" id="ProtNLM"/>
    </source>
</evidence>
<dbReference type="Gene3D" id="2.130.10.10">
    <property type="entry name" value="YVTN repeat-like/Quinoprotein amine dehydrogenase"/>
    <property type="match status" value="1"/>
</dbReference>
<evidence type="ECO:0000256" key="1">
    <source>
        <dbReference type="ARBA" id="ARBA00004389"/>
    </source>
</evidence>
<keyword evidence="10" id="KW-0472">Membrane</keyword>
<keyword evidence="12" id="KW-1185">Reference proteome</keyword>
<dbReference type="GO" id="GO:0006888">
    <property type="term" value="P:endoplasmic reticulum to Golgi vesicle-mediated transport"/>
    <property type="evidence" value="ECO:0007669"/>
    <property type="project" value="TreeGrafter"/>
</dbReference>
<dbReference type="GO" id="GO:0015031">
    <property type="term" value="P:protein transport"/>
    <property type="evidence" value="ECO:0007669"/>
    <property type="project" value="UniProtKB-KW"/>
</dbReference>
<evidence type="ECO:0000256" key="3">
    <source>
        <dbReference type="ARBA" id="ARBA00022574"/>
    </source>
</evidence>
<dbReference type="InterPro" id="IPR011047">
    <property type="entry name" value="Quinoprotein_ADH-like_sf"/>
</dbReference>
<keyword evidence="4" id="KW-0812">Transmembrane</keyword>
<name>A0A4P9VXU5_9FUNG</name>
<comment type="subcellular location">
    <subcellularLocation>
        <location evidence="1">Endoplasmic reticulum membrane</location>
        <topology evidence="1">Single-pass membrane protein</topology>
    </subcellularLocation>
</comment>
<proteinExistence type="predicted"/>
<dbReference type="GO" id="GO:0005789">
    <property type="term" value="C:endoplasmic reticulum membrane"/>
    <property type="evidence" value="ECO:0007669"/>
    <property type="project" value="UniProtKB-SubCell"/>
</dbReference>
<feature type="non-terminal residue" evidence="11">
    <location>
        <position position="149"/>
    </location>
</feature>
<dbReference type="Pfam" id="PF00400">
    <property type="entry name" value="WD40"/>
    <property type="match status" value="1"/>
</dbReference>
<accession>A0A4P9VXU5</accession>
<evidence type="ECO:0000256" key="8">
    <source>
        <dbReference type="ARBA" id="ARBA00022927"/>
    </source>
</evidence>
<evidence type="ECO:0000256" key="9">
    <source>
        <dbReference type="ARBA" id="ARBA00022989"/>
    </source>
</evidence>
<dbReference type="InterPro" id="IPR001680">
    <property type="entry name" value="WD40_rpt"/>
</dbReference>
<keyword evidence="5" id="KW-0677">Repeat</keyword>
<keyword evidence="3" id="KW-0853">WD repeat</keyword>
<dbReference type="GO" id="GO:0003400">
    <property type="term" value="P:regulation of COPII vesicle coating"/>
    <property type="evidence" value="ECO:0007669"/>
    <property type="project" value="TreeGrafter"/>
</dbReference>
<reference evidence="12" key="1">
    <citation type="journal article" date="2018" name="Nat. Microbiol.">
        <title>Leveraging single-cell genomics to expand the fungal tree of life.</title>
        <authorList>
            <person name="Ahrendt S.R."/>
            <person name="Quandt C.A."/>
            <person name="Ciobanu D."/>
            <person name="Clum A."/>
            <person name="Salamov A."/>
            <person name="Andreopoulos B."/>
            <person name="Cheng J.F."/>
            <person name="Woyke T."/>
            <person name="Pelin A."/>
            <person name="Henrissat B."/>
            <person name="Reynolds N.K."/>
            <person name="Benny G.L."/>
            <person name="Smith M.E."/>
            <person name="James T.Y."/>
            <person name="Grigoriev I.V."/>
        </authorList>
    </citation>
    <scope>NUCLEOTIDE SEQUENCE [LARGE SCALE GENOMIC DNA]</scope>
</reference>
<organism evidence="11 12">
    <name type="scientific">Blyttiomyces helicus</name>
    <dbReference type="NCBI Taxonomy" id="388810"/>
    <lineage>
        <taxon>Eukaryota</taxon>
        <taxon>Fungi</taxon>
        <taxon>Fungi incertae sedis</taxon>
        <taxon>Chytridiomycota</taxon>
        <taxon>Chytridiomycota incertae sedis</taxon>
        <taxon>Chytridiomycetes</taxon>
        <taxon>Chytridiomycetes incertae sedis</taxon>
        <taxon>Blyttiomyces</taxon>
    </lineage>
</organism>
<evidence type="ECO:0000256" key="2">
    <source>
        <dbReference type="ARBA" id="ARBA00022448"/>
    </source>
</evidence>
<dbReference type="AlphaFoldDB" id="A0A4P9VXU5"/>
<gene>
    <name evidence="11" type="ORF">BDK51DRAFT_30477</name>
</gene>
<dbReference type="OrthoDB" id="2013972at2759"/>
<sequence length="149" mass="15799">MPPKASHKLGFPVFAVAFAPGNPVVLVGGGGGPNNSGVKNSLIAYTVNETTLELIPLAEHQFSKQEDACMSLAVHPKEKTFVAGVNCSAEDVKTGENLNCRVLYMAAEKFSQNRAYKTIGGGQESTDYQKTARFSPDGKFLLTGATDGM</sequence>
<evidence type="ECO:0000313" key="11">
    <source>
        <dbReference type="EMBL" id="RKO84564.1"/>
    </source>
</evidence>
<dbReference type="SUPFAM" id="SSF50998">
    <property type="entry name" value="Quinoprotein alcohol dehydrogenase-like"/>
    <property type="match status" value="1"/>
</dbReference>
<keyword evidence="7" id="KW-0931">ER-Golgi transport</keyword>
<evidence type="ECO:0000256" key="5">
    <source>
        <dbReference type="ARBA" id="ARBA00022737"/>
    </source>
</evidence>
<evidence type="ECO:0000256" key="4">
    <source>
        <dbReference type="ARBA" id="ARBA00022692"/>
    </source>
</evidence>
<dbReference type="PANTHER" id="PTHR23284:SF0">
    <property type="entry name" value="PROLACTIN REGULATORY ELEMENT-BINDING PROTEIN"/>
    <property type="match status" value="1"/>
</dbReference>
<evidence type="ECO:0000256" key="6">
    <source>
        <dbReference type="ARBA" id="ARBA00022824"/>
    </source>
</evidence>
<dbReference type="Proteomes" id="UP000269721">
    <property type="component" value="Unassembled WGS sequence"/>
</dbReference>
<keyword evidence="8" id="KW-0653">Protein transport</keyword>